<feature type="domain" description="C-type lectin" evidence="5">
    <location>
        <begin position="47"/>
        <end position="193"/>
    </location>
</feature>
<accession>R7TVK7</accession>
<dbReference type="STRING" id="283909.R7TVK7"/>
<feature type="signal peptide" evidence="4">
    <location>
        <begin position="1"/>
        <end position="22"/>
    </location>
</feature>
<dbReference type="PANTHER" id="PTHR22803">
    <property type="entry name" value="MANNOSE, PHOSPHOLIPASE, LECTIN RECEPTOR RELATED"/>
    <property type="match status" value="1"/>
</dbReference>
<dbReference type="SMART" id="SM00034">
    <property type="entry name" value="CLECT"/>
    <property type="match status" value="1"/>
</dbReference>
<keyword evidence="3" id="KW-0472">Membrane</keyword>
<protein>
    <recommendedName>
        <fullName evidence="5">C-type lectin domain-containing protein</fullName>
    </recommendedName>
</protein>
<dbReference type="PROSITE" id="PS00615">
    <property type="entry name" value="C_TYPE_LECTIN_1"/>
    <property type="match status" value="1"/>
</dbReference>
<dbReference type="InterPro" id="IPR050111">
    <property type="entry name" value="C-type_lectin/snaclec_domain"/>
</dbReference>
<dbReference type="PROSITE" id="PS50041">
    <property type="entry name" value="C_TYPE_LECTIN_2"/>
    <property type="match status" value="2"/>
</dbReference>
<evidence type="ECO:0000313" key="8">
    <source>
        <dbReference type="Proteomes" id="UP000014760"/>
    </source>
</evidence>
<dbReference type="InterPro" id="IPR001304">
    <property type="entry name" value="C-type_lectin-like"/>
</dbReference>
<dbReference type="Proteomes" id="UP000014760">
    <property type="component" value="Unassembled WGS sequence"/>
</dbReference>
<evidence type="ECO:0000256" key="2">
    <source>
        <dbReference type="SAM" id="MobiDB-lite"/>
    </source>
</evidence>
<keyword evidence="1" id="KW-1015">Disulfide bond</keyword>
<keyword evidence="3" id="KW-0812">Transmembrane</keyword>
<evidence type="ECO:0000256" key="4">
    <source>
        <dbReference type="SAM" id="SignalP"/>
    </source>
</evidence>
<evidence type="ECO:0000259" key="5">
    <source>
        <dbReference type="PROSITE" id="PS50041"/>
    </source>
</evidence>
<feature type="transmembrane region" description="Helical" evidence="3">
    <location>
        <begin position="287"/>
        <end position="310"/>
    </location>
</feature>
<keyword evidence="4" id="KW-0732">Signal</keyword>
<evidence type="ECO:0000256" key="3">
    <source>
        <dbReference type="SAM" id="Phobius"/>
    </source>
</evidence>
<gene>
    <name evidence="6" type="ORF">CAPTEDRAFT_226684</name>
</gene>
<dbReference type="OrthoDB" id="6133475at2759"/>
<evidence type="ECO:0000313" key="7">
    <source>
        <dbReference type="EnsemblMetazoa" id="CapteP226684"/>
    </source>
</evidence>
<feature type="compositionally biased region" description="Basic and acidic residues" evidence="2">
    <location>
        <begin position="362"/>
        <end position="384"/>
    </location>
</feature>
<dbReference type="EnsemblMetazoa" id="CapteT226684">
    <property type="protein sequence ID" value="CapteP226684"/>
    <property type="gene ID" value="CapteG226684"/>
</dbReference>
<dbReference type="InterPro" id="IPR018378">
    <property type="entry name" value="C-type_lectin_CS"/>
</dbReference>
<keyword evidence="8" id="KW-1185">Reference proteome</keyword>
<reference evidence="6 8" key="2">
    <citation type="journal article" date="2013" name="Nature">
        <title>Insights into bilaterian evolution from three spiralian genomes.</title>
        <authorList>
            <person name="Simakov O."/>
            <person name="Marletaz F."/>
            <person name="Cho S.J."/>
            <person name="Edsinger-Gonzales E."/>
            <person name="Havlak P."/>
            <person name="Hellsten U."/>
            <person name="Kuo D.H."/>
            <person name="Larsson T."/>
            <person name="Lv J."/>
            <person name="Arendt D."/>
            <person name="Savage R."/>
            <person name="Osoegawa K."/>
            <person name="de Jong P."/>
            <person name="Grimwood J."/>
            <person name="Chapman J.A."/>
            <person name="Shapiro H."/>
            <person name="Aerts A."/>
            <person name="Otillar R.P."/>
            <person name="Terry A.Y."/>
            <person name="Boore J.L."/>
            <person name="Grigoriev I.V."/>
            <person name="Lindberg D.R."/>
            <person name="Seaver E.C."/>
            <person name="Weisblat D.A."/>
            <person name="Putnam N.H."/>
            <person name="Rokhsar D.S."/>
        </authorList>
    </citation>
    <scope>NUCLEOTIDE SEQUENCE</scope>
    <source>
        <strain evidence="6 8">I ESC-2004</strain>
    </source>
</reference>
<dbReference type="SUPFAM" id="SSF56436">
    <property type="entry name" value="C-type lectin-like"/>
    <property type="match status" value="2"/>
</dbReference>
<organism evidence="6">
    <name type="scientific">Capitella teleta</name>
    <name type="common">Polychaete worm</name>
    <dbReference type="NCBI Taxonomy" id="283909"/>
    <lineage>
        <taxon>Eukaryota</taxon>
        <taxon>Metazoa</taxon>
        <taxon>Spiralia</taxon>
        <taxon>Lophotrochozoa</taxon>
        <taxon>Annelida</taxon>
        <taxon>Polychaeta</taxon>
        <taxon>Sedentaria</taxon>
        <taxon>Scolecida</taxon>
        <taxon>Capitellidae</taxon>
        <taxon>Capitella</taxon>
    </lineage>
</organism>
<dbReference type="EMBL" id="KB308479">
    <property type="protein sequence ID" value="ELT97749.1"/>
    <property type="molecule type" value="Genomic_DNA"/>
</dbReference>
<name>R7TVK7_CAPTE</name>
<reference evidence="7" key="3">
    <citation type="submission" date="2015-06" db="UniProtKB">
        <authorList>
            <consortium name="EnsemblMetazoa"/>
        </authorList>
    </citation>
    <scope>IDENTIFICATION</scope>
</reference>
<keyword evidence="3" id="KW-1133">Transmembrane helix</keyword>
<reference evidence="8" key="1">
    <citation type="submission" date="2012-12" db="EMBL/GenBank/DDBJ databases">
        <authorList>
            <person name="Hellsten U."/>
            <person name="Grimwood J."/>
            <person name="Chapman J.A."/>
            <person name="Shapiro H."/>
            <person name="Aerts A."/>
            <person name="Otillar R.P."/>
            <person name="Terry A.Y."/>
            <person name="Boore J.L."/>
            <person name="Simakov O."/>
            <person name="Marletaz F."/>
            <person name="Cho S.-J."/>
            <person name="Edsinger-Gonzales E."/>
            <person name="Havlak P."/>
            <person name="Kuo D.-H."/>
            <person name="Larsson T."/>
            <person name="Lv J."/>
            <person name="Arendt D."/>
            <person name="Savage R."/>
            <person name="Osoegawa K."/>
            <person name="de Jong P."/>
            <person name="Lindberg D.R."/>
            <person name="Seaver E.C."/>
            <person name="Weisblat D.A."/>
            <person name="Putnam N.H."/>
            <person name="Grigoriev I.V."/>
            <person name="Rokhsar D.S."/>
        </authorList>
    </citation>
    <scope>NUCLEOTIDE SEQUENCE</scope>
    <source>
        <strain evidence="8">I ESC-2004</strain>
    </source>
</reference>
<dbReference type="EMBL" id="AMQN01002120">
    <property type="status" value="NOT_ANNOTATED_CDS"/>
    <property type="molecule type" value="Genomic_DNA"/>
</dbReference>
<dbReference type="InterPro" id="IPR016186">
    <property type="entry name" value="C-type_lectin-like/link_sf"/>
</dbReference>
<feature type="domain" description="C-type lectin" evidence="5">
    <location>
        <begin position="206"/>
        <end position="276"/>
    </location>
</feature>
<dbReference type="HOGENOM" id="CLU_694937_0_0_1"/>
<dbReference type="CDD" id="cd00037">
    <property type="entry name" value="CLECT"/>
    <property type="match status" value="1"/>
</dbReference>
<dbReference type="Gene3D" id="3.10.100.10">
    <property type="entry name" value="Mannose-Binding Protein A, subunit A"/>
    <property type="match status" value="2"/>
</dbReference>
<proteinExistence type="predicted"/>
<feature type="region of interest" description="Disordered" evidence="2">
    <location>
        <begin position="362"/>
        <end position="397"/>
    </location>
</feature>
<sequence length="397" mass="44110">MDNLRGVLSWGTIMLLAGPVSLENIDLSRCDAWQKRGPEFGPNVVACYHIMQGLYNFQNATLKCRSFDMEVLVVTSQQDNDVITTLMKEYNDVWLGAYEDVAMWRWIDGTAISKQGCVNFDTTSAFELVYSGLNNSVPYCSSVCTASGGSVSIWNRNQPNNHLGYQTCAVMDKSYDFWLNDVACMESHGVICEIRDQLSKLTRAECLGIGGDLAVLADEETRLAMKVFLIEMNSTTSGFWVGLLRGRWRWQSGHEFGFTRWQNDQPNSGIENCATLVLDAGDKATKFILIGVGGALFLVLVLVAAVCCICKCRCCKDEVHSKDIKRTEGVEEDDEGYERLHFGIDVGVGAENYATETVKEIESLNEEERRKSGDPPDVIPKESTEDAVAVETAVMEN</sequence>
<evidence type="ECO:0000256" key="1">
    <source>
        <dbReference type="ARBA" id="ARBA00023157"/>
    </source>
</evidence>
<dbReference type="AlphaFoldDB" id="R7TVK7"/>
<dbReference type="Pfam" id="PF00059">
    <property type="entry name" value="Lectin_C"/>
    <property type="match status" value="1"/>
</dbReference>
<feature type="chain" id="PRO_5008787386" description="C-type lectin domain-containing protein" evidence="4">
    <location>
        <begin position="23"/>
        <end position="397"/>
    </location>
</feature>
<dbReference type="InterPro" id="IPR016187">
    <property type="entry name" value="CTDL_fold"/>
</dbReference>
<evidence type="ECO:0000313" key="6">
    <source>
        <dbReference type="EMBL" id="ELT97749.1"/>
    </source>
</evidence>